<dbReference type="GO" id="GO:0016787">
    <property type="term" value="F:hydrolase activity"/>
    <property type="evidence" value="ECO:0007669"/>
    <property type="project" value="UniProtKB-KW"/>
</dbReference>
<evidence type="ECO:0000256" key="1">
    <source>
        <dbReference type="ARBA" id="ARBA00001968"/>
    </source>
</evidence>
<dbReference type="PANTHER" id="PTHR22930:SF85">
    <property type="entry name" value="GH03217P-RELATED"/>
    <property type="match status" value="1"/>
</dbReference>
<dbReference type="Proteomes" id="UP001059041">
    <property type="component" value="Linkage Group LG20"/>
</dbReference>
<comment type="caution">
    <text evidence="9">The sequence shown here is derived from an EMBL/GenBank/DDBJ whole genome shotgun (WGS) entry which is preliminary data.</text>
</comment>
<protein>
    <submittedName>
        <fullName evidence="9">Nuclease HARBI1-like</fullName>
    </submittedName>
</protein>
<sequence length="267" mass="30333">MRVAIVLYKLGSCAEYRVISNQFGVHKSTVKKFVYLFCKGMVQGPTKQLIRVPNEEEATEIARRFQEAHNIPQIMGLIDGTHIPILPPSDGYKDLVNRKGWPSYVLQAVVDHKSCFWSISCKMPGSAHDANVLRQSDLFQRCHLLPKGVKNIEGQDTRLLIVGDPAYPLLDWLLKGYTNSARLIPEQEYFYVYLSSLQVGVENTFGMLKSRWRVLLKRSDFHFSFTPAVIATCCALHNFRMRRTIPTAGGWKRLVTSIPCILSLTSQ</sequence>
<organism evidence="9 10">
    <name type="scientific">Triplophysa rosa</name>
    <name type="common">Cave loach</name>
    <dbReference type="NCBI Taxonomy" id="992332"/>
    <lineage>
        <taxon>Eukaryota</taxon>
        <taxon>Metazoa</taxon>
        <taxon>Chordata</taxon>
        <taxon>Craniata</taxon>
        <taxon>Vertebrata</taxon>
        <taxon>Euteleostomi</taxon>
        <taxon>Actinopterygii</taxon>
        <taxon>Neopterygii</taxon>
        <taxon>Teleostei</taxon>
        <taxon>Ostariophysi</taxon>
        <taxon>Cypriniformes</taxon>
        <taxon>Nemacheilidae</taxon>
        <taxon>Triplophysa</taxon>
    </lineage>
</organism>
<dbReference type="GO" id="GO:0004518">
    <property type="term" value="F:nuclease activity"/>
    <property type="evidence" value="ECO:0007669"/>
    <property type="project" value="UniProtKB-KW"/>
</dbReference>
<evidence type="ECO:0000256" key="6">
    <source>
        <dbReference type="ARBA" id="ARBA00022801"/>
    </source>
</evidence>
<feature type="domain" description="DDE Tnp4" evidence="8">
    <location>
        <begin position="78"/>
        <end position="238"/>
    </location>
</feature>
<evidence type="ECO:0000256" key="3">
    <source>
        <dbReference type="ARBA" id="ARBA00006958"/>
    </source>
</evidence>
<evidence type="ECO:0000256" key="2">
    <source>
        <dbReference type="ARBA" id="ARBA00004123"/>
    </source>
</evidence>
<keyword evidence="7" id="KW-0539">Nucleus</keyword>
<evidence type="ECO:0000256" key="5">
    <source>
        <dbReference type="ARBA" id="ARBA00022723"/>
    </source>
</evidence>
<keyword evidence="5" id="KW-0479">Metal-binding</keyword>
<evidence type="ECO:0000313" key="9">
    <source>
        <dbReference type="EMBL" id="KAI7794821.1"/>
    </source>
</evidence>
<keyword evidence="10" id="KW-1185">Reference proteome</keyword>
<dbReference type="AlphaFoldDB" id="A0A9W7WCC2"/>
<dbReference type="EMBL" id="JAFHDT010000020">
    <property type="protein sequence ID" value="KAI7794821.1"/>
    <property type="molecule type" value="Genomic_DNA"/>
</dbReference>
<dbReference type="InterPro" id="IPR045249">
    <property type="entry name" value="HARBI1-like"/>
</dbReference>
<evidence type="ECO:0000259" key="8">
    <source>
        <dbReference type="Pfam" id="PF13359"/>
    </source>
</evidence>
<accession>A0A9W7WCC2</accession>
<gene>
    <name evidence="9" type="ORF">IRJ41_002152</name>
</gene>
<keyword evidence="4" id="KW-0540">Nuclease</keyword>
<evidence type="ECO:0000313" key="10">
    <source>
        <dbReference type="Proteomes" id="UP001059041"/>
    </source>
</evidence>
<reference evidence="9" key="1">
    <citation type="submission" date="2021-02" db="EMBL/GenBank/DDBJ databases">
        <title>Comparative genomics reveals that relaxation of natural selection precedes convergent phenotypic evolution of cavefish.</title>
        <authorList>
            <person name="Peng Z."/>
        </authorList>
    </citation>
    <scope>NUCLEOTIDE SEQUENCE</scope>
    <source>
        <tissue evidence="9">Muscle</tissue>
    </source>
</reference>
<comment type="subcellular location">
    <subcellularLocation>
        <location evidence="2">Nucleus</location>
    </subcellularLocation>
</comment>
<evidence type="ECO:0000256" key="7">
    <source>
        <dbReference type="ARBA" id="ARBA00023242"/>
    </source>
</evidence>
<proteinExistence type="inferred from homology"/>
<name>A0A9W7WCC2_TRIRA</name>
<comment type="similarity">
    <text evidence="3">Belongs to the HARBI1 family.</text>
</comment>
<comment type="cofactor">
    <cofactor evidence="1">
        <name>a divalent metal cation</name>
        <dbReference type="ChEBI" id="CHEBI:60240"/>
    </cofactor>
</comment>
<dbReference type="PANTHER" id="PTHR22930">
    <property type="match status" value="1"/>
</dbReference>
<dbReference type="InterPro" id="IPR027806">
    <property type="entry name" value="HARBI1_dom"/>
</dbReference>
<evidence type="ECO:0000256" key="4">
    <source>
        <dbReference type="ARBA" id="ARBA00022722"/>
    </source>
</evidence>
<dbReference type="Pfam" id="PF13359">
    <property type="entry name" value="DDE_Tnp_4"/>
    <property type="match status" value="1"/>
</dbReference>
<dbReference type="GO" id="GO:0046872">
    <property type="term" value="F:metal ion binding"/>
    <property type="evidence" value="ECO:0007669"/>
    <property type="project" value="UniProtKB-KW"/>
</dbReference>
<dbReference type="GO" id="GO:0005634">
    <property type="term" value="C:nucleus"/>
    <property type="evidence" value="ECO:0007669"/>
    <property type="project" value="UniProtKB-SubCell"/>
</dbReference>
<keyword evidence="6" id="KW-0378">Hydrolase</keyword>